<organism evidence="2">
    <name type="scientific">Spongospora subterranea</name>
    <dbReference type="NCBI Taxonomy" id="70186"/>
    <lineage>
        <taxon>Eukaryota</taxon>
        <taxon>Sar</taxon>
        <taxon>Rhizaria</taxon>
        <taxon>Endomyxa</taxon>
        <taxon>Phytomyxea</taxon>
        <taxon>Plasmodiophorida</taxon>
        <taxon>Plasmodiophoridae</taxon>
        <taxon>Spongospora</taxon>
    </lineage>
</organism>
<proteinExistence type="predicted"/>
<dbReference type="EMBL" id="HACM01009808">
    <property type="protein sequence ID" value="CRZ10250.1"/>
    <property type="molecule type" value="Transcribed_RNA"/>
</dbReference>
<protein>
    <submittedName>
        <fullName evidence="2">Uncharacterized protein</fullName>
    </submittedName>
</protein>
<accession>A0A0H5R7U2</accession>
<feature type="region of interest" description="Disordered" evidence="1">
    <location>
        <begin position="252"/>
        <end position="274"/>
    </location>
</feature>
<name>A0A0H5R7U2_9EUKA</name>
<evidence type="ECO:0000256" key="1">
    <source>
        <dbReference type="SAM" id="MobiDB-lite"/>
    </source>
</evidence>
<feature type="compositionally biased region" description="Polar residues" evidence="1">
    <location>
        <begin position="256"/>
        <end position="268"/>
    </location>
</feature>
<reference evidence="2" key="1">
    <citation type="submission" date="2015-04" db="EMBL/GenBank/DDBJ databases">
        <title>The genome sequence of the plant pathogenic Rhizarian Plasmodiophora brassicae reveals insights in its biotrophic life cycle and the origin of chitin synthesis.</title>
        <authorList>
            <person name="Schwelm A."/>
            <person name="Fogelqvist J."/>
            <person name="Knaust A."/>
            <person name="Julke S."/>
            <person name="Lilja T."/>
            <person name="Dhandapani V."/>
            <person name="Bonilla-Rosso G."/>
            <person name="Karlsson M."/>
            <person name="Shevchenko A."/>
            <person name="Choi S.R."/>
            <person name="Kim H.G."/>
            <person name="Park J.Y."/>
            <person name="Lim Y.P."/>
            <person name="Ludwig-Muller J."/>
            <person name="Dixelius C."/>
        </authorList>
    </citation>
    <scope>NUCLEOTIDE SEQUENCE</scope>
    <source>
        <tissue evidence="2">Potato root galls</tissue>
    </source>
</reference>
<sequence>RHHQPPPFRPFSLPIQSDGRRHQTAPLTSPFPPLPPPYSVRRHRTAPLTSPLSAISLSCAHSLVDRFSHSPIDLAMNLFILSPCPRQCAQWMFDLHVVKILLEAVQLLCTARRLLEPGGELTDILYKPTHINHPVSQWVRSSYPNYQWTMELCDALHCEWIYRFGHDQNRVHKAYAKTLLLRATPPTLSMFEFDVLTPFAQAMPEQYKHLDPIQAYRQYYMSPDKQRLASWRGREQPHWFIPDPLYFGIRNKRPRSNSIDGPNDVSDTNSEEPDNLLDQNVAKIAENVNGVKIEPADSSKKNVKGTDDVKTSIKAVADESKRTVRTSLRNKKTVETVGDDFNKTVQTIVRGKRTIKAVDEAKKTVRTSLRSKKSVEAVGEDFKKTVKTSVKGKTIIKAADEVKKTVRASVRGKRTVQVVDDDKSTFKASFIGKKSVKMAGDDKKVAVDDVKITAKTSNSG</sequence>
<evidence type="ECO:0000313" key="2">
    <source>
        <dbReference type="EMBL" id="CRZ10250.1"/>
    </source>
</evidence>
<feature type="compositionally biased region" description="Pro residues" evidence="1">
    <location>
        <begin position="29"/>
        <end position="38"/>
    </location>
</feature>
<feature type="non-terminal residue" evidence="2">
    <location>
        <position position="1"/>
    </location>
</feature>
<feature type="region of interest" description="Disordered" evidence="1">
    <location>
        <begin position="1"/>
        <end position="42"/>
    </location>
</feature>
<dbReference type="AlphaFoldDB" id="A0A0H5R7U2"/>